<dbReference type="GO" id="GO:0003700">
    <property type="term" value="F:DNA-binding transcription factor activity"/>
    <property type="evidence" value="ECO:0007669"/>
    <property type="project" value="InterPro"/>
</dbReference>
<dbReference type="SUPFAM" id="SSF53850">
    <property type="entry name" value="Periplasmic binding protein-like II"/>
    <property type="match status" value="1"/>
</dbReference>
<dbReference type="PROSITE" id="PS50931">
    <property type="entry name" value="HTH_LYSR"/>
    <property type="match status" value="1"/>
</dbReference>
<feature type="domain" description="HTH lysR-type" evidence="5">
    <location>
        <begin position="16"/>
        <end position="73"/>
    </location>
</feature>
<dbReference type="InterPro" id="IPR000847">
    <property type="entry name" value="LysR_HTH_N"/>
</dbReference>
<keyword evidence="2" id="KW-0805">Transcription regulation</keyword>
<dbReference type="PANTHER" id="PTHR30419:SF8">
    <property type="entry name" value="NITROGEN ASSIMILATION TRANSCRIPTIONAL ACTIVATOR-RELATED"/>
    <property type="match status" value="1"/>
</dbReference>
<dbReference type="RefSeq" id="WP_179432792.1">
    <property type="nucleotide sequence ID" value="NZ_BAABLC010000001.1"/>
</dbReference>
<organism evidence="6 7">
    <name type="scientific">Microbacterium pseudoresistens</name>
    <dbReference type="NCBI Taxonomy" id="640634"/>
    <lineage>
        <taxon>Bacteria</taxon>
        <taxon>Bacillati</taxon>
        <taxon>Actinomycetota</taxon>
        <taxon>Actinomycetes</taxon>
        <taxon>Micrococcales</taxon>
        <taxon>Microbacteriaceae</taxon>
        <taxon>Microbacterium</taxon>
    </lineage>
</organism>
<dbReference type="GO" id="GO:0005829">
    <property type="term" value="C:cytosol"/>
    <property type="evidence" value="ECO:0007669"/>
    <property type="project" value="TreeGrafter"/>
</dbReference>
<evidence type="ECO:0000313" key="6">
    <source>
        <dbReference type="EMBL" id="NYD54460.1"/>
    </source>
</evidence>
<sequence length="325" mass="35573">MNDSLEVAGDNLTADLTLREFSYVLEVAERRSFTNAALEMHLSQSALSRAINETERRLGTRLFTRTTRAVDLTPEGVEFVRLAKRLLATHRRTLNEFALFRQGLSGSVRVAALPSVAAILLPPLVARLQSERPGIALSVDDTLAHVAIDRLLAGEVDYALTTDDWLPEGVTFTPLTSDRFRVVFREDHPFHERSEVTWQEFADQPVAMFGASSSIRTRTDRVLTDLGLSISTTIEAQNIAVVAGLVAAGLGVAAAPEFVIPLMKFADLESATLTEPLAERPLGLVSVPDRATSPAAREFARILREVVSRPVHDESPPAARIRLDG</sequence>
<dbReference type="InterPro" id="IPR005119">
    <property type="entry name" value="LysR_subst-bd"/>
</dbReference>
<reference evidence="6 7" key="1">
    <citation type="submission" date="2020-07" db="EMBL/GenBank/DDBJ databases">
        <title>Sequencing the genomes of 1000 actinobacteria strains.</title>
        <authorList>
            <person name="Klenk H.-P."/>
        </authorList>
    </citation>
    <scope>NUCLEOTIDE SEQUENCE [LARGE SCALE GENOMIC DNA]</scope>
    <source>
        <strain evidence="6 7">DSM 22185</strain>
    </source>
</reference>
<dbReference type="EMBL" id="JACCBH010000001">
    <property type="protein sequence ID" value="NYD54460.1"/>
    <property type="molecule type" value="Genomic_DNA"/>
</dbReference>
<dbReference type="AlphaFoldDB" id="A0A7Y9JMK3"/>
<protein>
    <submittedName>
        <fullName evidence="6">DNA-binding transcriptional LysR family regulator</fullName>
    </submittedName>
</protein>
<dbReference type="PRINTS" id="PR00039">
    <property type="entry name" value="HTHLYSR"/>
</dbReference>
<proteinExistence type="inferred from homology"/>
<evidence type="ECO:0000256" key="2">
    <source>
        <dbReference type="ARBA" id="ARBA00023015"/>
    </source>
</evidence>
<accession>A0A7Y9JMK3</accession>
<keyword evidence="4" id="KW-0804">Transcription</keyword>
<dbReference type="InterPro" id="IPR036388">
    <property type="entry name" value="WH-like_DNA-bd_sf"/>
</dbReference>
<dbReference type="InterPro" id="IPR036390">
    <property type="entry name" value="WH_DNA-bd_sf"/>
</dbReference>
<comment type="caution">
    <text evidence="6">The sequence shown here is derived from an EMBL/GenBank/DDBJ whole genome shotgun (WGS) entry which is preliminary data.</text>
</comment>
<dbReference type="GO" id="GO:0003677">
    <property type="term" value="F:DNA binding"/>
    <property type="evidence" value="ECO:0007669"/>
    <property type="project" value="UniProtKB-KW"/>
</dbReference>
<dbReference type="SUPFAM" id="SSF46785">
    <property type="entry name" value="Winged helix' DNA-binding domain"/>
    <property type="match status" value="1"/>
</dbReference>
<dbReference type="Pfam" id="PF03466">
    <property type="entry name" value="LysR_substrate"/>
    <property type="match status" value="1"/>
</dbReference>
<keyword evidence="3 6" id="KW-0238">DNA-binding</keyword>
<evidence type="ECO:0000259" key="5">
    <source>
        <dbReference type="PROSITE" id="PS50931"/>
    </source>
</evidence>
<gene>
    <name evidence="6" type="ORF">BKA02_001515</name>
</gene>
<dbReference type="FunFam" id="1.10.10.10:FF:000001">
    <property type="entry name" value="LysR family transcriptional regulator"/>
    <property type="match status" value="1"/>
</dbReference>
<dbReference type="Gene3D" id="3.40.190.290">
    <property type="match status" value="1"/>
</dbReference>
<evidence type="ECO:0000256" key="4">
    <source>
        <dbReference type="ARBA" id="ARBA00023163"/>
    </source>
</evidence>
<dbReference type="Pfam" id="PF00126">
    <property type="entry name" value="HTH_1"/>
    <property type="match status" value="1"/>
</dbReference>
<dbReference type="Gene3D" id="1.10.10.10">
    <property type="entry name" value="Winged helix-like DNA-binding domain superfamily/Winged helix DNA-binding domain"/>
    <property type="match status" value="1"/>
</dbReference>
<dbReference type="Proteomes" id="UP000552045">
    <property type="component" value="Unassembled WGS sequence"/>
</dbReference>
<dbReference type="PANTHER" id="PTHR30419">
    <property type="entry name" value="HTH-TYPE TRANSCRIPTIONAL REGULATOR YBHD"/>
    <property type="match status" value="1"/>
</dbReference>
<evidence type="ECO:0000256" key="1">
    <source>
        <dbReference type="ARBA" id="ARBA00009437"/>
    </source>
</evidence>
<evidence type="ECO:0000313" key="7">
    <source>
        <dbReference type="Proteomes" id="UP000552045"/>
    </source>
</evidence>
<keyword evidence="7" id="KW-1185">Reference proteome</keyword>
<name>A0A7Y9JMK3_9MICO</name>
<evidence type="ECO:0000256" key="3">
    <source>
        <dbReference type="ARBA" id="ARBA00023125"/>
    </source>
</evidence>
<comment type="similarity">
    <text evidence="1">Belongs to the LysR transcriptional regulatory family.</text>
</comment>
<dbReference type="InterPro" id="IPR050950">
    <property type="entry name" value="HTH-type_LysR_regulators"/>
</dbReference>